<protein>
    <submittedName>
        <fullName evidence="4">Peptidoglycan-binding protein</fullName>
    </submittedName>
</protein>
<accession>A0A9D1DX52</accession>
<dbReference type="Pfam" id="PF01551">
    <property type="entry name" value="Peptidase_M23"/>
    <property type="match status" value="1"/>
</dbReference>
<evidence type="ECO:0000313" key="5">
    <source>
        <dbReference type="Proteomes" id="UP000824241"/>
    </source>
</evidence>
<dbReference type="InterPro" id="IPR036365">
    <property type="entry name" value="PGBD-like_sf"/>
</dbReference>
<dbReference type="Gene3D" id="1.10.101.10">
    <property type="entry name" value="PGBD-like superfamily/PGBD"/>
    <property type="match status" value="2"/>
</dbReference>
<reference evidence="4" key="1">
    <citation type="submission" date="2020-10" db="EMBL/GenBank/DDBJ databases">
        <authorList>
            <person name="Gilroy R."/>
        </authorList>
    </citation>
    <scope>NUCLEOTIDE SEQUENCE</scope>
    <source>
        <strain evidence="4">CHK189-12415</strain>
    </source>
</reference>
<evidence type="ECO:0000313" key="4">
    <source>
        <dbReference type="EMBL" id="HIR60626.1"/>
    </source>
</evidence>
<evidence type="ECO:0000259" key="2">
    <source>
        <dbReference type="Pfam" id="PF01471"/>
    </source>
</evidence>
<sequence>MKKTIHRALLALSMLAALLLLIPARAGAAELLRPGSTGYSVRVLQTNLKGLGYGGTVTGTFDEKTHAAVYWYQSSRGLGVDGIAGPETQNTLKADMKEVQEGLNTLGYSSGTADGIYGANTASAITRFQKAEGLSADGIAGSRTRSALKLALEEAEKEEEATETDSLAAFQQYALANWSAPIRASFLPVTGGRTFGYRRSDGRQHAAIDYYVHNGAGTPVYAMTSGTVTGVSTTFYAGTGAVTVQNTDGSVIRYGEIKAAVKNGAKVKKGQVIGYLAANTVDGGTMLHLELYRGDASGLLTQTGNTSYTYVSGRFNRRADLLDPTFLLALSE</sequence>
<feature type="domain" description="Peptidoglycan binding-like" evidence="2">
    <location>
        <begin position="38"/>
        <end position="92"/>
    </location>
</feature>
<organism evidence="4 5">
    <name type="scientific">Candidatus Faecivivens stercoravium</name>
    <dbReference type="NCBI Taxonomy" id="2840803"/>
    <lineage>
        <taxon>Bacteria</taxon>
        <taxon>Bacillati</taxon>
        <taxon>Bacillota</taxon>
        <taxon>Clostridia</taxon>
        <taxon>Eubacteriales</taxon>
        <taxon>Oscillospiraceae</taxon>
        <taxon>Oscillospiraceae incertae sedis</taxon>
        <taxon>Candidatus Faecivivens</taxon>
    </lineage>
</organism>
<feature type="domain" description="Peptidoglycan binding-like" evidence="2">
    <location>
        <begin position="94"/>
        <end position="148"/>
    </location>
</feature>
<dbReference type="InterPro" id="IPR016047">
    <property type="entry name" value="M23ase_b-sheet_dom"/>
</dbReference>
<name>A0A9D1DX52_9FIRM</name>
<dbReference type="PANTHER" id="PTHR21666:SF270">
    <property type="entry name" value="MUREIN HYDROLASE ACTIVATOR ENVC"/>
    <property type="match status" value="1"/>
</dbReference>
<comment type="caution">
    <text evidence="4">The sequence shown here is derived from an EMBL/GenBank/DDBJ whole genome shotgun (WGS) entry which is preliminary data.</text>
</comment>
<dbReference type="AlphaFoldDB" id="A0A9D1DX52"/>
<feature type="signal peptide" evidence="1">
    <location>
        <begin position="1"/>
        <end position="28"/>
    </location>
</feature>
<dbReference type="SUPFAM" id="SSF51261">
    <property type="entry name" value="Duplicated hybrid motif"/>
    <property type="match status" value="1"/>
</dbReference>
<dbReference type="EMBL" id="DVHA01000114">
    <property type="protein sequence ID" value="HIR60626.1"/>
    <property type="molecule type" value="Genomic_DNA"/>
</dbReference>
<dbReference type="SUPFAM" id="SSF47090">
    <property type="entry name" value="PGBD-like"/>
    <property type="match status" value="2"/>
</dbReference>
<dbReference type="Gene3D" id="2.70.70.10">
    <property type="entry name" value="Glucose Permease (Domain IIA)"/>
    <property type="match status" value="1"/>
</dbReference>
<feature type="chain" id="PRO_5039087338" evidence="1">
    <location>
        <begin position="29"/>
        <end position="332"/>
    </location>
</feature>
<evidence type="ECO:0000259" key="3">
    <source>
        <dbReference type="Pfam" id="PF01551"/>
    </source>
</evidence>
<dbReference type="GO" id="GO:0004222">
    <property type="term" value="F:metalloendopeptidase activity"/>
    <property type="evidence" value="ECO:0007669"/>
    <property type="project" value="TreeGrafter"/>
</dbReference>
<dbReference type="InterPro" id="IPR050570">
    <property type="entry name" value="Cell_wall_metabolism_enzyme"/>
</dbReference>
<dbReference type="InterPro" id="IPR036366">
    <property type="entry name" value="PGBDSf"/>
</dbReference>
<dbReference type="InterPro" id="IPR002477">
    <property type="entry name" value="Peptidoglycan-bd-like"/>
</dbReference>
<dbReference type="InterPro" id="IPR011055">
    <property type="entry name" value="Dup_hybrid_motif"/>
</dbReference>
<reference evidence="4" key="2">
    <citation type="journal article" date="2021" name="PeerJ">
        <title>Extensive microbial diversity within the chicken gut microbiome revealed by metagenomics and culture.</title>
        <authorList>
            <person name="Gilroy R."/>
            <person name="Ravi A."/>
            <person name="Getino M."/>
            <person name="Pursley I."/>
            <person name="Horton D.L."/>
            <person name="Alikhan N.F."/>
            <person name="Baker D."/>
            <person name="Gharbi K."/>
            <person name="Hall N."/>
            <person name="Watson M."/>
            <person name="Adriaenssens E.M."/>
            <person name="Foster-Nyarko E."/>
            <person name="Jarju S."/>
            <person name="Secka A."/>
            <person name="Antonio M."/>
            <person name="Oren A."/>
            <person name="Chaudhuri R.R."/>
            <person name="La Ragione R."/>
            <person name="Hildebrand F."/>
            <person name="Pallen M.J."/>
        </authorList>
    </citation>
    <scope>NUCLEOTIDE SEQUENCE</scope>
    <source>
        <strain evidence="4">CHK189-12415</strain>
    </source>
</reference>
<dbReference type="Pfam" id="PF01471">
    <property type="entry name" value="PG_binding_1"/>
    <property type="match status" value="2"/>
</dbReference>
<gene>
    <name evidence="4" type="ORF">IAB37_03525</name>
</gene>
<keyword evidence="1" id="KW-0732">Signal</keyword>
<evidence type="ECO:0000256" key="1">
    <source>
        <dbReference type="SAM" id="SignalP"/>
    </source>
</evidence>
<proteinExistence type="predicted"/>
<dbReference type="Proteomes" id="UP000824241">
    <property type="component" value="Unassembled WGS sequence"/>
</dbReference>
<feature type="domain" description="M23ase beta-sheet core" evidence="3">
    <location>
        <begin position="204"/>
        <end position="294"/>
    </location>
</feature>
<dbReference type="PANTHER" id="PTHR21666">
    <property type="entry name" value="PEPTIDASE-RELATED"/>
    <property type="match status" value="1"/>
</dbReference>
<dbReference type="CDD" id="cd12797">
    <property type="entry name" value="M23_peptidase"/>
    <property type="match status" value="1"/>
</dbReference>